<reference evidence="1 2" key="1">
    <citation type="journal article" date="2015" name="Mol. Plant Microbe Interact.">
        <title>Comparative Genomic Analysis of Pseudomonas chlororaphis PCL1606 Reveals New Insight into Antifungal Compounds Involved in Biocontrol.</title>
        <authorList>
            <person name="Calderon C.E."/>
            <person name="Ramos C."/>
            <person name="de Vicente A."/>
            <person name="Cazorla F.M."/>
        </authorList>
    </citation>
    <scope>NUCLEOTIDE SEQUENCE [LARGE SCALE GENOMIC DNA]</scope>
    <source>
        <strain evidence="1 2">PCL1606</strain>
    </source>
</reference>
<sequence>MPGLPGIFLPGVCHFQIAQRFFPELVSQFDDGFFFGSMTYSTGGIFDTLFFSRAR</sequence>
<name>A0A0D5XRJ1_9PSED</name>
<protein>
    <submittedName>
        <fullName evidence="1">Uncharacterized protein</fullName>
    </submittedName>
</protein>
<dbReference type="AlphaFoldDB" id="A0A0D5XRJ1"/>
<proteinExistence type="predicted"/>
<evidence type="ECO:0000313" key="1">
    <source>
        <dbReference type="EMBL" id="AKA21653.1"/>
    </source>
</evidence>
<organism evidence="1 2">
    <name type="scientific">Pseudomonas chlororaphis</name>
    <dbReference type="NCBI Taxonomy" id="587753"/>
    <lineage>
        <taxon>Bacteria</taxon>
        <taxon>Pseudomonadati</taxon>
        <taxon>Pseudomonadota</taxon>
        <taxon>Gammaproteobacteria</taxon>
        <taxon>Pseudomonadales</taxon>
        <taxon>Pseudomonadaceae</taxon>
        <taxon>Pseudomonas</taxon>
    </lineage>
</organism>
<gene>
    <name evidence="1" type="ORF">PCL1606_01980</name>
</gene>
<dbReference type="PATRIC" id="fig|587753.10.peg.197"/>
<dbReference type="Proteomes" id="UP000032748">
    <property type="component" value="Chromosome"/>
</dbReference>
<accession>A0A0D5XRJ1</accession>
<evidence type="ECO:0000313" key="2">
    <source>
        <dbReference type="Proteomes" id="UP000032748"/>
    </source>
</evidence>
<dbReference type="EMBL" id="CP011110">
    <property type="protein sequence ID" value="AKA21653.1"/>
    <property type="molecule type" value="Genomic_DNA"/>
</dbReference>
<dbReference type="KEGG" id="pcz:PCL1606_01980"/>